<keyword evidence="6" id="KW-0326">Glycosidase</keyword>
<reference evidence="8" key="1">
    <citation type="submission" date="2019-09" db="EMBL/GenBank/DDBJ databases">
        <title>Characterisation of the sponge microbiome using genome-centric metagenomics.</title>
        <authorList>
            <person name="Engelberts J.P."/>
            <person name="Robbins S.J."/>
            <person name="De Goeij J.M."/>
            <person name="Aranda M."/>
            <person name="Bell S.C."/>
            <person name="Webster N.S."/>
        </authorList>
    </citation>
    <scope>NUCLEOTIDE SEQUENCE</scope>
    <source>
        <strain evidence="8">SB0662_bin_9</strain>
    </source>
</reference>
<dbReference type="PIRSF" id="PIRSF001092">
    <property type="entry name" value="Alpha-L-fucosidase"/>
    <property type="match status" value="1"/>
</dbReference>
<dbReference type="GO" id="GO:0016139">
    <property type="term" value="P:glycoside catabolic process"/>
    <property type="evidence" value="ECO:0007669"/>
    <property type="project" value="TreeGrafter"/>
</dbReference>
<dbReference type="InterPro" id="IPR017853">
    <property type="entry name" value="GH"/>
</dbReference>
<evidence type="ECO:0000259" key="7">
    <source>
        <dbReference type="Pfam" id="PF01120"/>
    </source>
</evidence>
<dbReference type="InterPro" id="IPR016286">
    <property type="entry name" value="FUC_metazoa-typ"/>
</dbReference>
<dbReference type="GO" id="GO:0004560">
    <property type="term" value="F:alpha-L-fucosidase activity"/>
    <property type="evidence" value="ECO:0007669"/>
    <property type="project" value="InterPro"/>
</dbReference>
<keyword evidence="5" id="KW-0378">Hydrolase</keyword>
<organism evidence="8">
    <name type="scientific">Caldilineaceae bacterium SB0662_bin_9</name>
    <dbReference type="NCBI Taxonomy" id="2605258"/>
    <lineage>
        <taxon>Bacteria</taxon>
        <taxon>Bacillati</taxon>
        <taxon>Chloroflexota</taxon>
        <taxon>Caldilineae</taxon>
        <taxon>Caldilineales</taxon>
        <taxon>Caldilineaceae</taxon>
    </lineage>
</organism>
<protein>
    <recommendedName>
        <fullName evidence="3">alpha-L-fucosidase</fullName>
        <ecNumber evidence="3">3.2.1.51</ecNumber>
    </recommendedName>
</protein>
<name>A0A6B1DZ00_9CHLR</name>
<evidence type="ECO:0000256" key="3">
    <source>
        <dbReference type="ARBA" id="ARBA00012662"/>
    </source>
</evidence>
<keyword evidence="4" id="KW-0732">Signal</keyword>
<dbReference type="InterPro" id="IPR057739">
    <property type="entry name" value="Glyco_hydro_29_N"/>
</dbReference>
<dbReference type="Pfam" id="PF01120">
    <property type="entry name" value="Alpha_L_fucos"/>
    <property type="match status" value="1"/>
</dbReference>
<dbReference type="SUPFAM" id="SSF51445">
    <property type="entry name" value="(Trans)glycosidases"/>
    <property type="match status" value="1"/>
</dbReference>
<evidence type="ECO:0000256" key="6">
    <source>
        <dbReference type="ARBA" id="ARBA00023295"/>
    </source>
</evidence>
<comment type="function">
    <text evidence="1">Alpha-L-fucosidase is responsible for hydrolyzing the alpha-1,6-linked fucose joined to the reducing-end N-acetylglucosamine of the carbohydrate moieties of glycoproteins.</text>
</comment>
<evidence type="ECO:0000256" key="4">
    <source>
        <dbReference type="ARBA" id="ARBA00022729"/>
    </source>
</evidence>
<dbReference type="Gene3D" id="3.20.20.80">
    <property type="entry name" value="Glycosidases"/>
    <property type="match status" value="1"/>
</dbReference>
<dbReference type="PANTHER" id="PTHR10030">
    <property type="entry name" value="ALPHA-L-FUCOSIDASE"/>
    <property type="match status" value="1"/>
</dbReference>
<sequence>MQDASIQVDRGQRPGAEQDARLDWWRDAKFGLFIHWGLYAIPAGVWQGEHVPGIGEWIMLRARIPVAEYSPLAEQFNPVAFDARAWVALAKAAGQKYIVITSKHHDGFCLFNSAETDYSVARGTPFGRDVIRELADECRRQDMRLGFYYSQTQDWYQPDGDGNDWDYDESRKNFAAYIDNYVKPQVRELLTNYGDVALIWFDTPKGITERQSRELLELCNELQPDCLVCGRLGNTLGDYATTNDNTIPAGAVPGDWEVPATMNDTWGFKTHDHNWKSVTDLIQKLVDIVSKGGVYLLNIGPTALGEIPPESIERLEAMGAWLDRYGESLYGTRAGPVQDVAGMRTTRKGEVVYLHVFDWPADGNLSLPDLDMDTADVLGGSGEAVTVARFSDGLLLSNLGSAPDLHCSVIRLSRNA</sequence>
<evidence type="ECO:0000256" key="2">
    <source>
        <dbReference type="ARBA" id="ARBA00007951"/>
    </source>
</evidence>
<evidence type="ECO:0000313" key="8">
    <source>
        <dbReference type="EMBL" id="MYD91935.1"/>
    </source>
</evidence>
<feature type="domain" description="Glycoside hydrolase family 29 N-terminal" evidence="7">
    <location>
        <begin position="20"/>
        <end position="327"/>
    </location>
</feature>
<evidence type="ECO:0000256" key="5">
    <source>
        <dbReference type="ARBA" id="ARBA00022801"/>
    </source>
</evidence>
<comment type="similarity">
    <text evidence="2">Belongs to the glycosyl hydrolase 29 family.</text>
</comment>
<dbReference type="PRINTS" id="PR00741">
    <property type="entry name" value="GLHYDRLASE29"/>
</dbReference>
<evidence type="ECO:0000256" key="1">
    <source>
        <dbReference type="ARBA" id="ARBA00004071"/>
    </source>
</evidence>
<comment type="caution">
    <text evidence="8">The sequence shown here is derived from an EMBL/GenBank/DDBJ whole genome shotgun (WGS) entry which is preliminary data.</text>
</comment>
<dbReference type="EC" id="3.2.1.51" evidence="3"/>
<accession>A0A6B1DZ00</accession>
<dbReference type="SMART" id="SM00812">
    <property type="entry name" value="Alpha_L_fucos"/>
    <property type="match status" value="1"/>
</dbReference>
<dbReference type="GO" id="GO:0005764">
    <property type="term" value="C:lysosome"/>
    <property type="evidence" value="ECO:0007669"/>
    <property type="project" value="TreeGrafter"/>
</dbReference>
<dbReference type="InterPro" id="IPR000933">
    <property type="entry name" value="Glyco_hydro_29"/>
</dbReference>
<dbReference type="GO" id="GO:0006004">
    <property type="term" value="P:fucose metabolic process"/>
    <property type="evidence" value="ECO:0007669"/>
    <property type="project" value="InterPro"/>
</dbReference>
<dbReference type="EMBL" id="VXPY01000121">
    <property type="protein sequence ID" value="MYD91935.1"/>
    <property type="molecule type" value="Genomic_DNA"/>
</dbReference>
<proteinExistence type="inferred from homology"/>
<dbReference type="AlphaFoldDB" id="A0A6B1DZ00"/>
<dbReference type="PANTHER" id="PTHR10030:SF37">
    <property type="entry name" value="ALPHA-L-FUCOSIDASE-RELATED"/>
    <property type="match status" value="1"/>
</dbReference>
<gene>
    <name evidence="8" type="ORF">F4Y08_16665</name>
</gene>